<dbReference type="NCBIfam" id="TIGR04409">
    <property type="entry name" value="LptC_YrbK"/>
    <property type="match status" value="1"/>
</dbReference>
<organism evidence="1 2">
    <name type="scientific">Tenacibaculum piscium</name>
    <dbReference type="NCBI Taxonomy" id="1458515"/>
    <lineage>
        <taxon>Bacteria</taxon>
        <taxon>Pseudomonadati</taxon>
        <taxon>Bacteroidota</taxon>
        <taxon>Flavobacteriia</taxon>
        <taxon>Flavobacteriales</taxon>
        <taxon>Flavobacteriaceae</taxon>
        <taxon>Tenacibaculum</taxon>
    </lineage>
</organism>
<sequence>MKQNITNTCKSIVAILMVTMLFSCVNSKKEVRDFLADKNMPVGMAKNIYHIKKDSGIITSKTKAPIFYDFSNRKEHPYSEFPKGITIISIDEKAKDSTSIKGSYAITYRKTAVSEIKGNVVITNYKANTKLETNQLFWDQKEHYFFTENGFRLTTLQDTINGFGFESKENLTKWIAKDITGNMEATINENQK</sequence>
<gene>
    <name evidence="1" type="ORF">TNO020_440097</name>
</gene>
<dbReference type="EMBL" id="OENF01000039">
    <property type="protein sequence ID" value="SOS75323.1"/>
    <property type="molecule type" value="Genomic_DNA"/>
</dbReference>
<dbReference type="RefSeq" id="WP_101917958.1">
    <property type="nucleotide sequence ID" value="NZ_OENF01000039.1"/>
</dbReference>
<evidence type="ECO:0000313" key="2">
    <source>
        <dbReference type="Proteomes" id="UP000234211"/>
    </source>
</evidence>
<dbReference type="GO" id="GO:0015221">
    <property type="term" value="F:lipopolysaccharide transmembrane transporter activity"/>
    <property type="evidence" value="ECO:0007669"/>
    <property type="project" value="InterPro"/>
</dbReference>
<name>A0A2H1YIM0_9FLAO</name>
<dbReference type="InterPro" id="IPR010664">
    <property type="entry name" value="LipoPS_assembly_LptC-rel"/>
</dbReference>
<evidence type="ECO:0000313" key="1">
    <source>
        <dbReference type="EMBL" id="SOS75323.1"/>
    </source>
</evidence>
<reference evidence="2" key="1">
    <citation type="submission" date="2017-11" db="EMBL/GenBank/DDBJ databases">
        <authorList>
            <person name="Duchaud E."/>
        </authorList>
    </citation>
    <scope>NUCLEOTIDE SEQUENCE [LARGE SCALE GENOMIC DNA]</scope>
    <source>
        <strain evidence="2">Tenacibaculum sp. TNO020</strain>
    </source>
</reference>
<dbReference type="Pfam" id="PF06835">
    <property type="entry name" value="LptC"/>
    <property type="match status" value="1"/>
</dbReference>
<dbReference type="InterPro" id="IPR026265">
    <property type="entry name" value="LptC"/>
</dbReference>
<accession>A0A2H1YIM0</accession>
<dbReference type="OrthoDB" id="1427074at2"/>
<dbReference type="AlphaFoldDB" id="A0A2H1YIM0"/>
<proteinExistence type="predicted"/>
<dbReference type="PROSITE" id="PS51257">
    <property type="entry name" value="PROKAR_LIPOPROTEIN"/>
    <property type="match status" value="1"/>
</dbReference>
<keyword evidence="2" id="KW-1185">Reference proteome</keyword>
<dbReference type="Proteomes" id="UP000234211">
    <property type="component" value="Unassembled WGS sequence"/>
</dbReference>
<protein>
    <submittedName>
        <fullName evidence="1">LPS export ABC transporter periplasmic protein LptC</fullName>
    </submittedName>
</protein>
<dbReference type="GO" id="GO:0005886">
    <property type="term" value="C:plasma membrane"/>
    <property type="evidence" value="ECO:0007669"/>
    <property type="project" value="InterPro"/>
</dbReference>